<dbReference type="Proteomes" id="UP000245124">
    <property type="component" value="Unassembled WGS sequence"/>
</dbReference>
<proteinExistence type="predicted"/>
<reference evidence="1 2" key="1">
    <citation type="submission" date="2017-06" db="EMBL/GenBank/DDBJ databases">
        <title>Genome sequencing of cyanobaciteial culture collection at National Institute for Environmental Studies (NIES).</title>
        <authorList>
            <person name="Hirose Y."/>
            <person name="Shimura Y."/>
            <person name="Fujisawa T."/>
            <person name="Nakamura Y."/>
            <person name="Kawachi M."/>
        </authorList>
    </citation>
    <scope>NUCLEOTIDE SEQUENCE [LARGE SCALE GENOMIC DNA]</scope>
    <source>
        <strain evidence="1 2">NIES-4072</strain>
    </source>
</reference>
<comment type="caution">
    <text evidence="1">The sequence shown here is derived from an EMBL/GenBank/DDBJ whole genome shotgun (WGS) entry which is preliminary data.</text>
</comment>
<evidence type="ECO:0000313" key="1">
    <source>
        <dbReference type="EMBL" id="GBG23227.1"/>
    </source>
</evidence>
<evidence type="ECO:0000313" key="2">
    <source>
        <dbReference type="Proteomes" id="UP000245124"/>
    </source>
</evidence>
<dbReference type="EMBL" id="BDUD01000002">
    <property type="protein sequence ID" value="GBG23227.1"/>
    <property type="molecule type" value="Genomic_DNA"/>
</dbReference>
<accession>A0A2R5FWW0</accession>
<keyword evidence="2" id="KW-1185">Reference proteome</keyword>
<sequence length="155" mass="17426">MQCLKRSKSKPDKGLVIAIAPLVRNAGQAFWLFLVPFDIAEGKTGDELAIYYSESVKQIEYPNRLFPEGATRNLFDLKEATLRGKSVLISQNYDIQKSYVAGNTVILETIWTAEIAVPIGQTPAGGKMKAYFAQFIEFEDGKIICQRTYDCFEPF</sequence>
<protein>
    <recommendedName>
        <fullName evidence="3">SnoaL-like domain-containing protein</fullName>
    </recommendedName>
</protein>
<evidence type="ECO:0008006" key="3">
    <source>
        <dbReference type="Google" id="ProtNLM"/>
    </source>
</evidence>
<gene>
    <name evidence="1" type="ORF">NIES4072_69390</name>
</gene>
<dbReference type="SUPFAM" id="SSF54427">
    <property type="entry name" value="NTF2-like"/>
    <property type="match status" value="1"/>
</dbReference>
<dbReference type="InterPro" id="IPR032710">
    <property type="entry name" value="NTF2-like_dom_sf"/>
</dbReference>
<dbReference type="AlphaFoldDB" id="A0A2R5FWW0"/>
<name>A0A2R5FWW0_NOSCO</name>
<dbReference type="RefSeq" id="WP_219930134.1">
    <property type="nucleotide sequence ID" value="NZ_BDUD01000002.1"/>
</dbReference>
<organism evidence="1 2">
    <name type="scientific">Nostoc commune NIES-4072</name>
    <dbReference type="NCBI Taxonomy" id="2005467"/>
    <lineage>
        <taxon>Bacteria</taxon>
        <taxon>Bacillati</taxon>
        <taxon>Cyanobacteriota</taxon>
        <taxon>Cyanophyceae</taxon>
        <taxon>Nostocales</taxon>
        <taxon>Nostocaceae</taxon>
        <taxon>Nostoc</taxon>
    </lineage>
</organism>